<dbReference type="AlphaFoldDB" id="A0AAV4P1K1"/>
<proteinExistence type="predicted"/>
<dbReference type="EMBL" id="BPLR01021473">
    <property type="protein sequence ID" value="GIX90066.1"/>
    <property type="molecule type" value="Genomic_DNA"/>
</dbReference>
<evidence type="ECO:0000313" key="1">
    <source>
        <dbReference type="EMBL" id="GIX90066.1"/>
    </source>
</evidence>
<reference evidence="1 2" key="1">
    <citation type="submission" date="2021-06" db="EMBL/GenBank/DDBJ databases">
        <title>Caerostris extrusa draft genome.</title>
        <authorList>
            <person name="Kono N."/>
            <person name="Arakawa K."/>
        </authorList>
    </citation>
    <scope>NUCLEOTIDE SEQUENCE [LARGE SCALE GENOMIC DNA]</scope>
</reference>
<sequence length="83" mass="9448">MINTAILGDDGKFPTIDAPLRRRKRLLKQIFNVLNIPSQGTSDPTSLLNDQSRNVSVIMVSPNMAVKRELAHFKFCKVLTRYF</sequence>
<organism evidence="1 2">
    <name type="scientific">Caerostris extrusa</name>
    <name type="common">Bark spider</name>
    <name type="synonym">Caerostris bankana</name>
    <dbReference type="NCBI Taxonomy" id="172846"/>
    <lineage>
        <taxon>Eukaryota</taxon>
        <taxon>Metazoa</taxon>
        <taxon>Ecdysozoa</taxon>
        <taxon>Arthropoda</taxon>
        <taxon>Chelicerata</taxon>
        <taxon>Arachnida</taxon>
        <taxon>Araneae</taxon>
        <taxon>Araneomorphae</taxon>
        <taxon>Entelegynae</taxon>
        <taxon>Araneoidea</taxon>
        <taxon>Araneidae</taxon>
        <taxon>Caerostris</taxon>
    </lineage>
</organism>
<evidence type="ECO:0000313" key="2">
    <source>
        <dbReference type="Proteomes" id="UP001054945"/>
    </source>
</evidence>
<protein>
    <submittedName>
        <fullName evidence="1">Uncharacterized protein</fullName>
    </submittedName>
</protein>
<comment type="caution">
    <text evidence="1">The sequence shown here is derived from an EMBL/GenBank/DDBJ whole genome shotgun (WGS) entry which is preliminary data.</text>
</comment>
<name>A0AAV4P1K1_CAEEX</name>
<gene>
    <name evidence="1" type="ORF">CEXT_674761</name>
</gene>
<keyword evidence="2" id="KW-1185">Reference proteome</keyword>
<accession>A0AAV4P1K1</accession>
<dbReference type="Proteomes" id="UP001054945">
    <property type="component" value="Unassembled WGS sequence"/>
</dbReference>